<feature type="transmembrane region" description="Helical" evidence="5">
    <location>
        <begin position="175"/>
        <end position="193"/>
    </location>
</feature>
<protein>
    <recommendedName>
        <fullName evidence="6">O-antigen ligase-related domain-containing protein</fullName>
    </recommendedName>
</protein>
<evidence type="ECO:0000313" key="7">
    <source>
        <dbReference type="EMBL" id="KKM60016.1"/>
    </source>
</evidence>
<feature type="transmembrane region" description="Helical" evidence="5">
    <location>
        <begin position="133"/>
        <end position="151"/>
    </location>
</feature>
<feature type="transmembrane region" description="Helical" evidence="5">
    <location>
        <begin position="406"/>
        <end position="429"/>
    </location>
</feature>
<dbReference type="PANTHER" id="PTHR37422">
    <property type="entry name" value="TEICHURONIC ACID BIOSYNTHESIS PROTEIN TUAE"/>
    <property type="match status" value="1"/>
</dbReference>
<organism evidence="7">
    <name type="scientific">marine sediment metagenome</name>
    <dbReference type="NCBI Taxonomy" id="412755"/>
    <lineage>
        <taxon>unclassified sequences</taxon>
        <taxon>metagenomes</taxon>
        <taxon>ecological metagenomes</taxon>
    </lineage>
</organism>
<feature type="transmembrane region" description="Helical" evidence="5">
    <location>
        <begin position="78"/>
        <end position="103"/>
    </location>
</feature>
<name>A0A0F9JCI4_9ZZZZ</name>
<comment type="caution">
    <text evidence="7">The sequence shown here is derived from an EMBL/GenBank/DDBJ whole genome shotgun (WGS) entry which is preliminary data.</text>
</comment>
<feature type="transmembrane region" description="Helical" evidence="5">
    <location>
        <begin position="350"/>
        <end position="370"/>
    </location>
</feature>
<sequence length="530" mass="61139">MKVYINFVKNQTKNILEKTIISLIVATPVLAILFFTTITRSVFDLPKISIVYIFVLIIVGLWIFSGKMLKASPFNLPIIAYLGISIVATVMAISPYVAIFGFYKRYDGILALFSYIILFYAIITFIKKIHIEIILNILIATAVIASFYGYYQSYNYDFVKWSLDFGLGIRPQSTFGHPGFFACFLAMVIPIVIYKIYKSLYSYIYLIILGLIVYMIFETKTRSSLVALAVFAIIYLVTLIYNGMWRSHITAIILAIIIGISVYQNVFVEHTAVSRFKEDIVKVIKQEDVSHVGSTRVKIWQTGIKIIKRFPVTGIGLDNIAFAYEPFFEDEKKLGFQYQSRLHNDILEQAATRGIPGVLIWFWLMVAIGRRAMRDIRKPTPADDRLLMIMLSSVLLVYLVNNQFSFGTIGTTTTFWFVLGLLIVVCRNCDRYNIYLTRIPLIKVGISLILVLSVFMSFKIFYADVYFRGYAMFKHLEEKAEDDGLRRELSKKSYDLLMGAMTHNPHEPVYMKRFQIHFLEQLYLQQMKEK</sequence>
<feature type="domain" description="O-antigen ligase-related" evidence="6">
    <location>
        <begin position="208"/>
        <end position="362"/>
    </location>
</feature>
<keyword evidence="4 5" id="KW-0472">Membrane</keyword>
<dbReference type="InterPro" id="IPR051533">
    <property type="entry name" value="WaaL-like"/>
</dbReference>
<keyword evidence="2 5" id="KW-0812">Transmembrane</keyword>
<dbReference type="Pfam" id="PF04932">
    <property type="entry name" value="Wzy_C"/>
    <property type="match status" value="1"/>
</dbReference>
<dbReference type="InterPro" id="IPR007016">
    <property type="entry name" value="O-antigen_ligase-rel_domated"/>
</dbReference>
<keyword evidence="3 5" id="KW-1133">Transmembrane helix</keyword>
<evidence type="ECO:0000256" key="3">
    <source>
        <dbReference type="ARBA" id="ARBA00022989"/>
    </source>
</evidence>
<feature type="transmembrane region" description="Helical" evidence="5">
    <location>
        <begin position="223"/>
        <end position="242"/>
    </location>
</feature>
<comment type="subcellular location">
    <subcellularLocation>
        <location evidence="1">Membrane</location>
        <topology evidence="1">Multi-pass membrane protein</topology>
    </subcellularLocation>
</comment>
<feature type="transmembrane region" description="Helical" evidence="5">
    <location>
        <begin position="382"/>
        <end position="400"/>
    </location>
</feature>
<dbReference type="AlphaFoldDB" id="A0A0F9JCI4"/>
<evidence type="ECO:0000256" key="1">
    <source>
        <dbReference type="ARBA" id="ARBA00004141"/>
    </source>
</evidence>
<feature type="transmembrane region" description="Helical" evidence="5">
    <location>
        <begin position="200"/>
        <end position="217"/>
    </location>
</feature>
<feature type="transmembrane region" description="Helical" evidence="5">
    <location>
        <begin position="109"/>
        <end position="126"/>
    </location>
</feature>
<dbReference type="EMBL" id="LAZR01011757">
    <property type="protein sequence ID" value="KKM60016.1"/>
    <property type="molecule type" value="Genomic_DNA"/>
</dbReference>
<feature type="transmembrane region" description="Helical" evidence="5">
    <location>
        <begin position="441"/>
        <end position="462"/>
    </location>
</feature>
<dbReference type="PANTHER" id="PTHR37422:SF13">
    <property type="entry name" value="LIPOPOLYSACCHARIDE BIOSYNTHESIS PROTEIN PA4999-RELATED"/>
    <property type="match status" value="1"/>
</dbReference>
<dbReference type="GO" id="GO:0016020">
    <property type="term" value="C:membrane"/>
    <property type="evidence" value="ECO:0007669"/>
    <property type="project" value="UniProtKB-SubCell"/>
</dbReference>
<gene>
    <name evidence="7" type="ORF">LCGC14_1546120</name>
</gene>
<reference evidence="7" key="1">
    <citation type="journal article" date="2015" name="Nature">
        <title>Complex archaea that bridge the gap between prokaryotes and eukaryotes.</title>
        <authorList>
            <person name="Spang A."/>
            <person name="Saw J.H."/>
            <person name="Jorgensen S.L."/>
            <person name="Zaremba-Niedzwiedzka K."/>
            <person name="Martijn J."/>
            <person name="Lind A.E."/>
            <person name="van Eijk R."/>
            <person name="Schleper C."/>
            <person name="Guy L."/>
            <person name="Ettema T.J."/>
        </authorList>
    </citation>
    <scope>NUCLEOTIDE SEQUENCE</scope>
</reference>
<evidence type="ECO:0000259" key="6">
    <source>
        <dbReference type="Pfam" id="PF04932"/>
    </source>
</evidence>
<feature type="transmembrane region" description="Helical" evidence="5">
    <location>
        <begin position="20"/>
        <end position="43"/>
    </location>
</feature>
<feature type="transmembrane region" description="Helical" evidence="5">
    <location>
        <begin position="49"/>
        <end position="66"/>
    </location>
</feature>
<evidence type="ECO:0000256" key="5">
    <source>
        <dbReference type="SAM" id="Phobius"/>
    </source>
</evidence>
<evidence type="ECO:0000256" key="2">
    <source>
        <dbReference type="ARBA" id="ARBA00022692"/>
    </source>
</evidence>
<evidence type="ECO:0000256" key="4">
    <source>
        <dbReference type="ARBA" id="ARBA00023136"/>
    </source>
</evidence>
<proteinExistence type="predicted"/>
<feature type="transmembrane region" description="Helical" evidence="5">
    <location>
        <begin position="249"/>
        <end position="267"/>
    </location>
</feature>
<accession>A0A0F9JCI4</accession>